<reference evidence="1" key="1">
    <citation type="journal article" date="2023" name="Mol. Phylogenet. Evol.">
        <title>Genome-scale phylogeny and comparative genomics of the fungal order Sordariales.</title>
        <authorList>
            <person name="Hensen N."/>
            <person name="Bonometti L."/>
            <person name="Westerberg I."/>
            <person name="Brannstrom I.O."/>
            <person name="Guillou S."/>
            <person name="Cros-Aarteil S."/>
            <person name="Calhoun S."/>
            <person name="Haridas S."/>
            <person name="Kuo A."/>
            <person name="Mondo S."/>
            <person name="Pangilinan J."/>
            <person name="Riley R."/>
            <person name="LaButti K."/>
            <person name="Andreopoulos B."/>
            <person name="Lipzen A."/>
            <person name="Chen C."/>
            <person name="Yan M."/>
            <person name="Daum C."/>
            <person name="Ng V."/>
            <person name="Clum A."/>
            <person name="Steindorff A."/>
            <person name="Ohm R.A."/>
            <person name="Martin F."/>
            <person name="Silar P."/>
            <person name="Natvig D.O."/>
            <person name="Lalanne C."/>
            <person name="Gautier V."/>
            <person name="Ament-Velasquez S.L."/>
            <person name="Kruys A."/>
            <person name="Hutchinson M.I."/>
            <person name="Powell A.J."/>
            <person name="Barry K."/>
            <person name="Miller A.N."/>
            <person name="Grigoriev I.V."/>
            <person name="Debuchy R."/>
            <person name="Gladieux P."/>
            <person name="Hiltunen Thoren M."/>
            <person name="Johannesson H."/>
        </authorList>
    </citation>
    <scope>NUCLEOTIDE SEQUENCE</scope>
    <source>
        <strain evidence="1">CBS 103.79</strain>
    </source>
</reference>
<organism evidence="1 2">
    <name type="scientific">Staphylotrichum tortipilum</name>
    <dbReference type="NCBI Taxonomy" id="2831512"/>
    <lineage>
        <taxon>Eukaryota</taxon>
        <taxon>Fungi</taxon>
        <taxon>Dikarya</taxon>
        <taxon>Ascomycota</taxon>
        <taxon>Pezizomycotina</taxon>
        <taxon>Sordariomycetes</taxon>
        <taxon>Sordariomycetidae</taxon>
        <taxon>Sordariales</taxon>
        <taxon>Chaetomiaceae</taxon>
        <taxon>Staphylotrichum</taxon>
    </lineage>
</organism>
<dbReference type="Proteomes" id="UP001303889">
    <property type="component" value="Unassembled WGS sequence"/>
</dbReference>
<accession>A0AAN6RN74</accession>
<sequence length="515" mass="58467">MASQHIQVVTPPSKDATVQAFFQNIRAYKEPGSVPLVYGGNQLNAEMPLLLNVPGEPLPCWEPAADFEAVNAHFSAHARLFDGLHEIEDMAAKQSPDEPALIGARGLQPGIRIANQVIEPDPDVWGCDRNCLHRAFHTRRLTVQDVDSLPVLNSVTELLIVPEEAFSGDPLGMRPVSIRTPLDLATRLPQLRRLLCPWLWEHFPIPFKAKALRIISRVWAGPWRDDRAEFARGARLWFWRLNPFCWDEIDQAEQLPDLVGTSSSTNNEFNNMDPVSLGLRELGSRLEELDTCALITPDLFPSGGDALSWTRMRHLRIEFHLCSSDGSWYFSGPRGEDPYPTGFAITREEHYPPGQENDDETHELMSEEEDEYWDDAPDIYELRQPDMFRIRPIAERVNPLLLAFASSLQRQKMPSLQDAELFTWLTWRPSKERAEEYEGSDEVPPSSGGVRYEAPAAGGDGKGKVTWHVGEDWRPDDEVIRAFEDLVGGQDGEGNMEWKAFEFVEEREQEPQDFL</sequence>
<evidence type="ECO:0000313" key="1">
    <source>
        <dbReference type="EMBL" id="KAK3896719.1"/>
    </source>
</evidence>
<protein>
    <submittedName>
        <fullName evidence="1">Uncharacterized protein</fullName>
    </submittedName>
</protein>
<keyword evidence="2" id="KW-1185">Reference proteome</keyword>
<gene>
    <name evidence="1" type="ORF">C8A05DRAFT_48355</name>
</gene>
<proteinExistence type="predicted"/>
<dbReference type="AlphaFoldDB" id="A0AAN6RN74"/>
<evidence type="ECO:0000313" key="2">
    <source>
        <dbReference type="Proteomes" id="UP001303889"/>
    </source>
</evidence>
<comment type="caution">
    <text evidence="1">The sequence shown here is derived from an EMBL/GenBank/DDBJ whole genome shotgun (WGS) entry which is preliminary data.</text>
</comment>
<dbReference type="EMBL" id="MU856432">
    <property type="protein sequence ID" value="KAK3896719.1"/>
    <property type="molecule type" value="Genomic_DNA"/>
</dbReference>
<reference evidence="1" key="2">
    <citation type="submission" date="2023-05" db="EMBL/GenBank/DDBJ databases">
        <authorList>
            <consortium name="Lawrence Berkeley National Laboratory"/>
            <person name="Steindorff A."/>
            <person name="Hensen N."/>
            <person name="Bonometti L."/>
            <person name="Westerberg I."/>
            <person name="Brannstrom I.O."/>
            <person name="Guillou S."/>
            <person name="Cros-Aarteil S."/>
            <person name="Calhoun S."/>
            <person name="Haridas S."/>
            <person name="Kuo A."/>
            <person name="Mondo S."/>
            <person name="Pangilinan J."/>
            <person name="Riley R."/>
            <person name="Labutti K."/>
            <person name="Andreopoulos B."/>
            <person name="Lipzen A."/>
            <person name="Chen C."/>
            <person name="Yanf M."/>
            <person name="Daum C."/>
            <person name="Ng V."/>
            <person name="Clum A."/>
            <person name="Ohm R."/>
            <person name="Martin F."/>
            <person name="Silar P."/>
            <person name="Natvig D."/>
            <person name="Lalanne C."/>
            <person name="Gautier V."/>
            <person name="Ament-Velasquez S.L."/>
            <person name="Kruys A."/>
            <person name="Hutchinson M.I."/>
            <person name="Powell A.J."/>
            <person name="Barry K."/>
            <person name="Miller A.N."/>
            <person name="Grigoriev I.V."/>
            <person name="Debuchy R."/>
            <person name="Gladieux P."/>
            <person name="Thoren M.H."/>
            <person name="Johannesson H."/>
        </authorList>
    </citation>
    <scope>NUCLEOTIDE SEQUENCE</scope>
    <source>
        <strain evidence="1">CBS 103.79</strain>
    </source>
</reference>
<name>A0AAN6RN74_9PEZI</name>